<reference evidence="2" key="1">
    <citation type="journal article" date="2002" name="Science">
        <title>The draft genome of Ciona intestinalis: insights into chordate and vertebrate origins.</title>
        <authorList>
            <person name="Dehal P."/>
            <person name="Satou Y."/>
            <person name="Campbell R.K."/>
            <person name="Chapman J."/>
            <person name="Degnan B."/>
            <person name="De Tomaso A."/>
            <person name="Davidson B."/>
            <person name="Di Gregorio A."/>
            <person name="Gelpke M."/>
            <person name="Goodstein D.M."/>
            <person name="Harafuji N."/>
            <person name="Hastings K.E."/>
            <person name="Ho I."/>
            <person name="Hotta K."/>
            <person name="Huang W."/>
            <person name="Kawashima T."/>
            <person name="Lemaire P."/>
            <person name="Martinez D."/>
            <person name="Meinertzhagen I.A."/>
            <person name="Necula S."/>
            <person name="Nonaka M."/>
            <person name="Putnam N."/>
            <person name="Rash S."/>
            <person name="Saiga H."/>
            <person name="Satake M."/>
            <person name="Terry A."/>
            <person name="Yamada L."/>
            <person name="Wang H.G."/>
            <person name="Awazu S."/>
            <person name="Azumi K."/>
            <person name="Boore J."/>
            <person name="Branno M."/>
            <person name="Chin-Bow S."/>
            <person name="DeSantis R."/>
            <person name="Doyle S."/>
            <person name="Francino P."/>
            <person name="Keys D.N."/>
            <person name="Haga S."/>
            <person name="Hayashi H."/>
            <person name="Hino K."/>
            <person name="Imai K.S."/>
            <person name="Inaba K."/>
            <person name="Kano S."/>
            <person name="Kobayashi K."/>
            <person name="Kobayashi M."/>
            <person name="Lee B.I."/>
            <person name="Makabe K.W."/>
            <person name="Manohar C."/>
            <person name="Matassi G."/>
            <person name="Medina M."/>
            <person name="Mochizuki Y."/>
            <person name="Mount S."/>
            <person name="Morishita T."/>
            <person name="Miura S."/>
            <person name="Nakayama A."/>
            <person name="Nishizaka S."/>
            <person name="Nomoto H."/>
            <person name="Ohta F."/>
            <person name="Oishi K."/>
            <person name="Rigoutsos I."/>
            <person name="Sano M."/>
            <person name="Sasaki A."/>
            <person name="Sasakura Y."/>
            <person name="Shoguchi E."/>
            <person name="Shin-i T."/>
            <person name="Spagnuolo A."/>
            <person name="Stainier D."/>
            <person name="Suzuki M.M."/>
            <person name="Tassy O."/>
            <person name="Takatori N."/>
            <person name="Tokuoka M."/>
            <person name="Yagi K."/>
            <person name="Yoshizaki F."/>
            <person name="Wada S."/>
            <person name="Zhang C."/>
            <person name="Hyatt P.D."/>
            <person name="Larimer F."/>
            <person name="Detter C."/>
            <person name="Doggett N."/>
            <person name="Glavina T."/>
            <person name="Hawkins T."/>
            <person name="Richardson P."/>
            <person name="Lucas S."/>
            <person name="Kohara Y."/>
            <person name="Levine M."/>
            <person name="Satoh N."/>
            <person name="Rokhsar D.S."/>
        </authorList>
    </citation>
    <scope>NUCLEOTIDE SEQUENCE [LARGE SCALE GENOMIC DNA]</scope>
</reference>
<reference evidence="1" key="2">
    <citation type="journal article" date="2008" name="Genome Biol.">
        <title>Improved genome assembly and evidence-based global gene model set for the chordate Ciona intestinalis: new insight into intron and operon populations.</title>
        <authorList>
            <person name="Satou Y."/>
            <person name="Mineta K."/>
            <person name="Ogasawara M."/>
            <person name="Sasakura Y."/>
            <person name="Shoguchi E."/>
            <person name="Ueno K."/>
            <person name="Yamada L."/>
            <person name="Matsumoto J."/>
            <person name="Wasserscheid J."/>
            <person name="Dewar K."/>
            <person name="Wiley G.B."/>
            <person name="Macmil S.L."/>
            <person name="Roe B.A."/>
            <person name="Zeller R.W."/>
            <person name="Hastings K.E."/>
            <person name="Lemaire P."/>
            <person name="Lindquist E."/>
            <person name="Endo T."/>
            <person name="Hotta K."/>
            <person name="Inaba K."/>
        </authorList>
    </citation>
    <scope>NUCLEOTIDE SEQUENCE [LARGE SCALE GENOMIC DNA]</scope>
    <source>
        <strain evidence="1">wild type</strain>
    </source>
</reference>
<evidence type="ECO:0000313" key="1">
    <source>
        <dbReference type="Ensembl" id="ENSCINP00000034432.1"/>
    </source>
</evidence>
<reference evidence="1" key="4">
    <citation type="submission" date="2025-09" db="UniProtKB">
        <authorList>
            <consortium name="Ensembl"/>
        </authorList>
    </citation>
    <scope>IDENTIFICATION</scope>
</reference>
<keyword evidence="2" id="KW-1185">Reference proteome</keyword>
<organism evidence="1 2">
    <name type="scientific">Ciona intestinalis</name>
    <name type="common">Transparent sea squirt</name>
    <name type="synonym">Ascidia intestinalis</name>
    <dbReference type="NCBI Taxonomy" id="7719"/>
    <lineage>
        <taxon>Eukaryota</taxon>
        <taxon>Metazoa</taxon>
        <taxon>Chordata</taxon>
        <taxon>Tunicata</taxon>
        <taxon>Ascidiacea</taxon>
        <taxon>Phlebobranchia</taxon>
        <taxon>Cionidae</taxon>
        <taxon>Ciona</taxon>
    </lineage>
</organism>
<protein>
    <submittedName>
        <fullName evidence="1">Uncharacterized protein</fullName>
    </submittedName>
</protein>
<accession>H2XXP8</accession>
<reference evidence="1" key="3">
    <citation type="submission" date="2025-08" db="UniProtKB">
        <authorList>
            <consortium name="Ensembl"/>
        </authorList>
    </citation>
    <scope>IDENTIFICATION</scope>
</reference>
<dbReference type="InParanoid" id="H2XXP8"/>
<dbReference type="EMBL" id="EAAA01002983">
    <property type="status" value="NOT_ANNOTATED_CDS"/>
    <property type="molecule type" value="Genomic_DNA"/>
</dbReference>
<dbReference type="Ensembl" id="ENSCINT00000031894.1">
    <property type="protein sequence ID" value="ENSCINP00000034432.1"/>
    <property type="gene ID" value="ENSCING00000021469.1"/>
</dbReference>
<sequence length="25" mass="2881">MFAYSNGLLTLLALNHRAFKKYVPI</sequence>
<dbReference type="Proteomes" id="UP000008144">
    <property type="component" value="Chromosome 9"/>
</dbReference>
<proteinExistence type="predicted"/>
<dbReference type="AlphaFoldDB" id="H2XXP8"/>
<dbReference type="HOGENOM" id="CLU_3419362_0_0_1"/>
<name>H2XXP8_CIOIN</name>
<evidence type="ECO:0000313" key="2">
    <source>
        <dbReference type="Proteomes" id="UP000008144"/>
    </source>
</evidence>